<evidence type="ECO:0000259" key="5">
    <source>
        <dbReference type="Pfam" id="PF25877"/>
    </source>
</evidence>
<dbReference type="PANTHER" id="PTHR14491">
    <property type="entry name" value="SOSONDOWAH, ISOFORM G"/>
    <property type="match status" value="1"/>
</dbReference>
<evidence type="ECO:0000256" key="1">
    <source>
        <dbReference type="ARBA" id="ARBA00022737"/>
    </source>
</evidence>
<dbReference type="KEGG" id="ccar:109050447"/>
<keyword evidence="4" id="KW-0732">Signal</keyword>
<dbReference type="AlphaFoldDB" id="A0A9Q9ZBI2"/>
<evidence type="ECO:0000256" key="2">
    <source>
        <dbReference type="ARBA" id="ARBA00023043"/>
    </source>
</evidence>
<gene>
    <name evidence="6" type="primary">LOC109050447</name>
</gene>
<keyword evidence="2 3" id="KW-0040">ANK repeat</keyword>
<dbReference type="InterPro" id="IPR058889">
    <property type="entry name" value="WHD_SOWAHA-C"/>
</dbReference>
<feature type="domain" description="SOWAHA-C winged helix-turn-helix" evidence="5">
    <location>
        <begin position="84"/>
        <end position="159"/>
    </location>
</feature>
<dbReference type="PROSITE" id="PS50297">
    <property type="entry name" value="ANK_REP_REGION"/>
    <property type="match status" value="1"/>
</dbReference>
<dbReference type="InterPro" id="IPR002110">
    <property type="entry name" value="Ankyrin_rpt"/>
</dbReference>
<dbReference type="PANTHER" id="PTHR14491:SF2">
    <property type="entry name" value="ANKYRIN REPEAT DOMAIN-CONTAINING PROTEIN SOWAHA"/>
    <property type="match status" value="1"/>
</dbReference>
<name>A0A9Q9ZBI2_CYPCA</name>
<feature type="repeat" description="ANK" evidence="3">
    <location>
        <begin position="341"/>
        <end position="377"/>
    </location>
</feature>
<dbReference type="Proteomes" id="UP001155660">
    <property type="component" value="Chromosome A14"/>
</dbReference>
<organism evidence="6">
    <name type="scientific">Cyprinus carpio</name>
    <name type="common">Common carp</name>
    <dbReference type="NCBI Taxonomy" id="7962"/>
    <lineage>
        <taxon>Eukaryota</taxon>
        <taxon>Metazoa</taxon>
        <taxon>Chordata</taxon>
        <taxon>Craniata</taxon>
        <taxon>Vertebrata</taxon>
        <taxon>Euteleostomi</taxon>
        <taxon>Actinopterygii</taxon>
        <taxon>Neopterygii</taxon>
        <taxon>Teleostei</taxon>
        <taxon>Ostariophysi</taxon>
        <taxon>Cypriniformes</taxon>
        <taxon>Cyprinidae</taxon>
        <taxon>Cyprininae</taxon>
        <taxon>Cyprinus</taxon>
    </lineage>
</organism>
<dbReference type="Pfam" id="PF12796">
    <property type="entry name" value="Ank_2"/>
    <property type="match status" value="1"/>
</dbReference>
<dbReference type="PROSITE" id="PS50088">
    <property type="entry name" value="ANK_REPEAT"/>
    <property type="match status" value="2"/>
</dbReference>
<dbReference type="RefSeq" id="XP_018923602.2">
    <property type="nucleotide sequence ID" value="XM_019068057.2"/>
</dbReference>
<dbReference type="Pfam" id="PF25877">
    <property type="entry name" value="WHD_SOWAH"/>
    <property type="match status" value="1"/>
</dbReference>
<evidence type="ECO:0000313" key="6">
    <source>
        <dbReference type="RefSeq" id="XP_018923602.2"/>
    </source>
</evidence>
<dbReference type="OrthoDB" id="432281at2759"/>
<accession>A0A9Q9ZBI2</accession>
<protein>
    <submittedName>
        <fullName evidence="6">Uncharacterized protein LOC109050447</fullName>
    </submittedName>
</protein>
<sequence>MRTKCTLTKLFCLWGQCAARELRYPPPCTRIRILYSPRVHVLVSDKEGGTRISEDNRKQQVVVETSHATNKEKQQQQSGRDMALTQDLILTFLLERGGKVKNSELVSNFKGLINSSDPAEKKQNRELFKRLVNSVAVVRQVEDVKYVAVKKKYQRENTSFTESSCETQSVDALNNNHCHCPPQTVRNSSISDYGAEFVHPGRPSDCNATTARVLSVTSDARSGETGAVFALVAIKSPAYELRREEKGIRSLKTLEGDAEPLLATVERTVKVKAYQRCVAGEGFAQVKWCHKLTKPAKDSDGVPLGSMEHEWLVKAATGSWHQICGLLLQDPRLAEKPNFMSGFTILHWAAKSGNCEMVCKVIDVSRQRGAGVDVNAKSYDGYTALHIAAIHSRERVLSLLVCEYGANTNIRDNSGKKPYRYLSPDVSTEIRKMLGDPHSLQKDAQNLSDLPKGFNTLSKLFQPHVAGHKKKYRRRPSFHFIRDDREDPRKSVALNRKLLQ</sequence>
<proteinExistence type="predicted"/>
<dbReference type="SMART" id="SM00248">
    <property type="entry name" value="ANK"/>
    <property type="match status" value="2"/>
</dbReference>
<evidence type="ECO:0000256" key="3">
    <source>
        <dbReference type="PROSITE-ProRule" id="PRU00023"/>
    </source>
</evidence>
<evidence type="ECO:0000256" key="4">
    <source>
        <dbReference type="SAM" id="SignalP"/>
    </source>
</evidence>
<reference evidence="6" key="1">
    <citation type="submission" date="2025-08" db="UniProtKB">
        <authorList>
            <consortium name="RefSeq"/>
        </authorList>
    </citation>
    <scope>IDENTIFICATION</scope>
    <source>
        <tissue evidence="6">Muscle</tissue>
    </source>
</reference>
<keyword evidence="1" id="KW-0677">Repeat</keyword>
<feature type="signal peptide" evidence="4">
    <location>
        <begin position="1"/>
        <end position="19"/>
    </location>
</feature>
<feature type="repeat" description="ANK" evidence="3">
    <location>
        <begin position="380"/>
        <end position="413"/>
    </location>
</feature>
<dbReference type="GeneID" id="109050447"/>
<feature type="chain" id="PRO_5040258249" evidence="4">
    <location>
        <begin position="20"/>
        <end position="500"/>
    </location>
</feature>